<keyword evidence="2" id="KW-1185">Reference proteome</keyword>
<proteinExistence type="predicted"/>
<accession>A0ACD4NUC5</accession>
<evidence type="ECO:0000313" key="2">
    <source>
        <dbReference type="Proteomes" id="UP001163223"/>
    </source>
</evidence>
<evidence type="ECO:0000313" key="1">
    <source>
        <dbReference type="EMBL" id="WAJ30392.1"/>
    </source>
</evidence>
<dbReference type="Proteomes" id="UP001163223">
    <property type="component" value="Chromosome"/>
</dbReference>
<organism evidence="1 2">
    <name type="scientific">Antarcticirhabdus aurantiaca</name>
    <dbReference type="NCBI Taxonomy" id="2606717"/>
    <lineage>
        <taxon>Bacteria</taxon>
        <taxon>Pseudomonadati</taxon>
        <taxon>Pseudomonadota</taxon>
        <taxon>Alphaproteobacteria</taxon>
        <taxon>Hyphomicrobiales</taxon>
        <taxon>Aurantimonadaceae</taxon>
        <taxon>Antarcticirhabdus</taxon>
    </lineage>
</organism>
<name>A0ACD4NUC5_9HYPH</name>
<protein>
    <submittedName>
        <fullName evidence="1">AGE family epimerase/isomerase</fullName>
    </submittedName>
</protein>
<reference evidence="1" key="1">
    <citation type="submission" date="2022-11" db="EMBL/GenBank/DDBJ databases">
        <title>beta-Carotene-producing bacterium, Jeongeuplla avenae sp. nov., alleviates the salt stress of Arabidopsis seedlings.</title>
        <authorList>
            <person name="Jiang L."/>
            <person name="Lee J."/>
        </authorList>
    </citation>
    <scope>NUCLEOTIDE SEQUENCE</scope>
    <source>
        <strain evidence="1">DY_R2A_6</strain>
    </source>
</reference>
<gene>
    <name evidence="1" type="ORF">OXU80_09395</name>
</gene>
<sequence>MADDDLKGSWLERPAHREWLEDESRRLLRFAAASRLERGGFGMLDEAGRLPPSAEADTLFTARAAHCYAVAALRGVPGAKPLADHGVASLRSGLLRDEARGGWFESERAKRENGRKTAYIQMFVALAASSALLAGCDGARALLDEVLTLIEARFWSNDEGRVLESYADDWSDLEDYRGGNSNMHATEAFLAVADATGDEVWLERALSIVRELIHEGASASGYHVTEHYRADWTPWPNYNQDDPAHSFRPFGITPGHAFEWSRLALGVEGSLRRAGRDAPDWLASDARALFEAALAVGWAPDGRPGIVYTADWAGRPVVDARLHWPVTEAISAASMLLRRTGDPLFERWYRRLWDYAETYLIDRDKGSWRHELDALNRPAAAIWPGKPDLYHAYQATILPLLGPAPALARAVADQGGA</sequence>
<dbReference type="EMBL" id="CP113520">
    <property type="protein sequence ID" value="WAJ30392.1"/>
    <property type="molecule type" value="Genomic_DNA"/>
</dbReference>